<geneLocation type="plasmid" evidence="1">
    <name>LMA_pa</name>
</geneLocation>
<protein>
    <submittedName>
        <fullName evidence="1">Uncharacterized protein</fullName>
    </submittedName>
</protein>
<evidence type="ECO:0000313" key="1">
    <source>
        <dbReference type="EMBL" id="CRI06722.1"/>
    </source>
</evidence>
<reference evidence="1 2" key="1">
    <citation type="submission" date="2015-04" db="EMBL/GenBank/DDBJ databases">
        <title>Carnobacterium maltaromaticum LMA28 complete chromosome sequence.</title>
        <authorList>
            <person name="Borges F."/>
            <person name="Cailliez-Grimal C."/>
        </authorList>
    </citation>
    <scope>NUCLEOTIDE SEQUENCE [LARGE SCALE GENOMIC DNA]</scope>
    <source>
        <strain evidence="1 2">LMA28</strain>
        <plasmid evidence="2">Chromosome</plasmid>
    </source>
</reference>
<gene>
    <name evidence="1" type="ORF">BN424_pa0057</name>
</gene>
<dbReference type="EMBL" id="LN846932">
    <property type="protein sequence ID" value="CRI06722.1"/>
    <property type="molecule type" value="Genomic_DNA"/>
</dbReference>
<reference evidence="1 2" key="2">
    <citation type="submission" date="2015-04" db="EMBL/GenBank/DDBJ databases">
        <title>Carnobacterium maltaromaticum LMA28 plasmids.</title>
        <authorList>
            <person name="Cailliez-Grimal C."/>
            <person name="Iskandar C."/>
        </authorList>
    </citation>
    <scope>NUCLEOTIDE SEQUENCE [LARGE SCALE GENOMIC DNA]</scope>
    <source>
        <strain evidence="1 2">LMA28</strain>
        <plasmid evidence="2">Chromosome</plasmid>
    </source>
</reference>
<organism evidence="1 2">
    <name type="scientific">Carnobacterium maltaromaticum</name>
    <name type="common">Carnobacterium piscicola</name>
    <dbReference type="NCBI Taxonomy" id="2751"/>
    <lineage>
        <taxon>Bacteria</taxon>
        <taxon>Bacillati</taxon>
        <taxon>Bacillota</taxon>
        <taxon>Bacilli</taxon>
        <taxon>Lactobacillales</taxon>
        <taxon>Carnobacteriaceae</taxon>
        <taxon>Carnobacterium</taxon>
    </lineage>
</organism>
<dbReference type="AlphaFoldDB" id="A0A1Z5AXC8"/>
<name>A0A1Z5AXC8_CARML</name>
<accession>A0A1Z5AXC8</accession>
<dbReference type="Proteomes" id="UP000464233">
    <property type="component" value="Plasmid LMA_pa"/>
</dbReference>
<evidence type="ECO:0000313" key="2">
    <source>
        <dbReference type="Proteomes" id="UP000464233"/>
    </source>
</evidence>
<keyword evidence="1" id="KW-0614">Plasmid</keyword>
<sequence>MENKVILGDPARVTGQSYSMALDLIKEVTKNHEIIVIDGKGEYDFMKKSLPKNVTIVKNKNDVSNSQDNMGD</sequence>
<dbReference type="RefSeq" id="WP_176455310.1">
    <property type="nucleotide sequence ID" value="NZ_JBFUWU010000003.1"/>
</dbReference>
<proteinExistence type="predicted"/>